<feature type="domain" description="NAD(P)-binding" evidence="1">
    <location>
        <begin position="7"/>
        <end position="209"/>
    </location>
</feature>
<dbReference type="InterPro" id="IPR016040">
    <property type="entry name" value="NAD(P)-bd_dom"/>
</dbReference>
<dbReference type="EMBL" id="BPQB01000035">
    <property type="protein sequence ID" value="GJE93845.1"/>
    <property type="molecule type" value="Genomic_DNA"/>
</dbReference>
<dbReference type="InterPro" id="IPR036291">
    <property type="entry name" value="NAD(P)-bd_dom_sf"/>
</dbReference>
<dbReference type="Pfam" id="PF13460">
    <property type="entry name" value="NAD_binding_10"/>
    <property type="match status" value="1"/>
</dbReference>
<evidence type="ECO:0000259" key="1">
    <source>
        <dbReference type="Pfam" id="PF13460"/>
    </source>
</evidence>
<evidence type="ECO:0000313" key="2">
    <source>
        <dbReference type="EMBL" id="GJE93845.1"/>
    </source>
</evidence>
<keyword evidence="3" id="KW-1185">Reference proteome</keyword>
<evidence type="ECO:0000313" key="3">
    <source>
        <dbReference type="Proteomes" id="UP000703269"/>
    </source>
</evidence>
<dbReference type="PANTHER" id="PTHR15020">
    <property type="entry name" value="FLAVIN REDUCTASE-RELATED"/>
    <property type="match status" value="1"/>
</dbReference>
<dbReference type="Gene3D" id="3.40.50.720">
    <property type="entry name" value="NAD(P)-binding Rossmann-like Domain"/>
    <property type="match status" value="1"/>
</dbReference>
<accession>A0A9P3GFD8</accession>
<dbReference type="Proteomes" id="UP000703269">
    <property type="component" value="Unassembled WGS sequence"/>
</dbReference>
<dbReference type="PANTHER" id="PTHR15020:SF50">
    <property type="entry name" value="UPF0659 PROTEIN YMR090W"/>
    <property type="match status" value="1"/>
</dbReference>
<protein>
    <submittedName>
        <fullName evidence="2">NADH(P)-binding-domain-containing protein</fullName>
    </submittedName>
</protein>
<dbReference type="SUPFAM" id="SSF51735">
    <property type="entry name" value="NAD(P)-binding Rossmann-fold domains"/>
    <property type="match status" value="1"/>
</dbReference>
<reference evidence="2 3" key="1">
    <citation type="submission" date="2021-08" db="EMBL/GenBank/DDBJ databases">
        <title>Draft Genome Sequence of Phanerochaete sordida strain YK-624.</title>
        <authorList>
            <person name="Mori T."/>
            <person name="Dohra H."/>
            <person name="Suzuki T."/>
            <person name="Kawagishi H."/>
            <person name="Hirai H."/>
        </authorList>
    </citation>
    <scope>NUCLEOTIDE SEQUENCE [LARGE SCALE GENOMIC DNA]</scope>
    <source>
        <strain evidence="2 3">YK-624</strain>
    </source>
</reference>
<organism evidence="2 3">
    <name type="scientific">Phanerochaete sordida</name>
    <dbReference type="NCBI Taxonomy" id="48140"/>
    <lineage>
        <taxon>Eukaryota</taxon>
        <taxon>Fungi</taxon>
        <taxon>Dikarya</taxon>
        <taxon>Basidiomycota</taxon>
        <taxon>Agaricomycotina</taxon>
        <taxon>Agaricomycetes</taxon>
        <taxon>Polyporales</taxon>
        <taxon>Phanerochaetaceae</taxon>
        <taxon>Phanerochaete</taxon>
    </lineage>
</organism>
<sequence>MNVAIVGGHGNVSLRLARRLASRANTKVFSIVRNSAHNDDVAAAGATPVELSLEDSPKEKFAEVFTGKDLVYFAAGAGGKGGAERTRKVDFEGAVKIFDAIELVREPRPRLILVSSIDVRDHSKRPPHYTDADVKKSEELQKSLGSYLEAKHQADLDLVRRTAFKWTILRPALLTNDEGTGRAHVGKMHLDGSISREDVAHTLALLADRPDAAGLTIEVTNGEDKLEDALDAFIKKGETDWHS</sequence>
<dbReference type="AlphaFoldDB" id="A0A9P3GFD8"/>
<proteinExistence type="predicted"/>
<name>A0A9P3GFD8_9APHY</name>
<comment type="caution">
    <text evidence="2">The sequence shown here is derived from an EMBL/GenBank/DDBJ whole genome shotgun (WGS) entry which is preliminary data.</text>
</comment>
<dbReference type="OrthoDB" id="10254604at2759"/>
<gene>
    <name evidence="2" type="ORF">PsYK624_100090</name>
</gene>